<sequence length="223" mass="24409">MDRDPPEVRVSKTISWLLRHGAQGEGLQMRADGYVKVVDLLDHPKLKAQGLDLDALKGVVKADSKQRFDLILESTQGAKLESFAAPADGIWWIKARQGHSIKTVQLELKPVTFVSDIPTGIAVHGTNRVAWESISKQGLSKMKRNHIHLAQNIAGDGVISGMRSSSKILIYIDVQKALAAGIKFWLSDNGVVLTEGDKTGLLSKKFFARVVDSDGVEITGWET</sequence>
<dbReference type="STRING" id="945553.A0A0D2N3C0"/>
<keyword evidence="8" id="KW-1185">Reference proteome</keyword>
<dbReference type="InterPro" id="IPR042081">
    <property type="entry name" value="RNA_2'-PTrans_C"/>
</dbReference>
<name>A0A0D2N3C0_HYPSF</name>
<dbReference type="Gene3D" id="1.10.10.970">
    <property type="entry name" value="RNA 2'-phosphotransferase, Tpt1/KptA family, N-terminal domain"/>
    <property type="match status" value="1"/>
</dbReference>
<evidence type="ECO:0000313" key="8">
    <source>
        <dbReference type="Proteomes" id="UP000054270"/>
    </source>
</evidence>
<dbReference type="EC" id="2.7.1.160" evidence="3"/>
<evidence type="ECO:0000256" key="5">
    <source>
        <dbReference type="ARBA" id="ARBA00023027"/>
    </source>
</evidence>
<comment type="function">
    <text evidence="1">Catalyzes the last step of tRNA splicing, the transfer of the splice junction 2'-phosphate from ligated tRNA to NAD to produce ADP-ribose 1''-2'' cyclic phosphate.</text>
</comment>
<evidence type="ECO:0000256" key="3">
    <source>
        <dbReference type="ARBA" id="ARBA00012007"/>
    </source>
</evidence>
<evidence type="ECO:0000256" key="4">
    <source>
        <dbReference type="ARBA" id="ARBA00022679"/>
    </source>
</evidence>
<comment type="similarity">
    <text evidence="2">Belongs to the KptA/TPT1 family.</text>
</comment>
<reference evidence="8" key="1">
    <citation type="submission" date="2014-04" db="EMBL/GenBank/DDBJ databases">
        <title>Evolutionary Origins and Diversification of the Mycorrhizal Mutualists.</title>
        <authorList>
            <consortium name="DOE Joint Genome Institute"/>
            <consortium name="Mycorrhizal Genomics Consortium"/>
            <person name="Kohler A."/>
            <person name="Kuo A."/>
            <person name="Nagy L.G."/>
            <person name="Floudas D."/>
            <person name="Copeland A."/>
            <person name="Barry K.W."/>
            <person name="Cichocki N."/>
            <person name="Veneault-Fourrey C."/>
            <person name="LaButti K."/>
            <person name="Lindquist E.A."/>
            <person name="Lipzen A."/>
            <person name="Lundell T."/>
            <person name="Morin E."/>
            <person name="Murat C."/>
            <person name="Riley R."/>
            <person name="Ohm R."/>
            <person name="Sun H."/>
            <person name="Tunlid A."/>
            <person name="Henrissat B."/>
            <person name="Grigoriev I.V."/>
            <person name="Hibbett D.S."/>
            <person name="Martin F."/>
        </authorList>
    </citation>
    <scope>NUCLEOTIDE SEQUENCE [LARGE SCALE GENOMIC DNA]</scope>
    <source>
        <strain evidence="8">FD-334 SS-4</strain>
    </source>
</reference>
<dbReference type="PANTHER" id="PTHR12684">
    <property type="entry name" value="PUTATIVE PHOSPHOTRANSFERASE"/>
    <property type="match status" value="1"/>
</dbReference>
<organism evidence="7 8">
    <name type="scientific">Hypholoma sublateritium (strain FD-334 SS-4)</name>
    <dbReference type="NCBI Taxonomy" id="945553"/>
    <lineage>
        <taxon>Eukaryota</taxon>
        <taxon>Fungi</taxon>
        <taxon>Dikarya</taxon>
        <taxon>Basidiomycota</taxon>
        <taxon>Agaricomycotina</taxon>
        <taxon>Agaricomycetes</taxon>
        <taxon>Agaricomycetidae</taxon>
        <taxon>Agaricales</taxon>
        <taxon>Agaricineae</taxon>
        <taxon>Strophariaceae</taxon>
        <taxon>Hypholoma</taxon>
    </lineage>
</organism>
<dbReference type="OMA" id="RHGASQM"/>
<dbReference type="InterPro" id="IPR002745">
    <property type="entry name" value="Ptrans_KptA/Tpt1"/>
</dbReference>
<dbReference type="GO" id="GO:0000215">
    <property type="term" value="F:tRNA 2'-phosphotransferase activity"/>
    <property type="evidence" value="ECO:0007669"/>
    <property type="project" value="UniProtKB-EC"/>
</dbReference>
<dbReference type="AlphaFoldDB" id="A0A0D2N3C0"/>
<dbReference type="PANTHER" id="PTHR12684:SF2">
    <property type="entry name" value="TRNA 2'-PHOSPHOTRANSFERASE 1"/>
    <property type="match status" value="1"/>
</dbReference>
<comment type="catalytic activity">
    <reaction evidence="6">
        <text>2'-phospho-[ligated tRNA] + NAD(+) = mature tRNA + ADP-alpha-D-ribose 1'',2''-cyclic phosphate + nicotinamide</text>
        <dbReference type="Rhea" id="RHEA:23324"/>
        <dbReference type="Rhea" id="RHEA-COMP:11106"/>
        <dbReference type="Rhea" id="RHEA-COMP:11107"/>
        <dbReference type="ChEBI" id="CHEBI:17154"/>
        <dbReference type="ChEBI" id="CHEBI:57540"/>
        <dbReference type="ChEBI" id="CHEBI:76596"/>
        <dbReference type="ChEBI" id="CHEBI:82883"/>
        <dbReference type="ChEBI" id="CHEBI:85027"/>
        <dbReference type="EC" id="2.7.1.160"/>
    </reaction>
</comment>
<gene>
    <name evidence="7" type="ORF">HYPSUDRAFT_151253</name>
</gene>
<dbReference type="EMBL" id="KN817719">
    <property type="protein sequence ID" value="KJA13724.1"/>
    <property type="molecule type" value="Genomic_DNA"/>
</dbReference>
<dbReference type="SUPFAM" id="SSF56399">
    <property type="entry name" value="ADP-ribosylation"/>
    <property type="match status" value="1"/>
</dbReference>
<evidence type="ECO:0000256" key="1">
    <source>
        <dbReference type="ARBA" id="ARBA00003343"/>
    </source>
</evidence>
<dbReference type="OrthoDB" id="419694at2759"/>
<keyword evidence="5" id="KW-0520">NAD</keyword>
<evidence type="ECO:0000256" key="6">
    <source>
        <dbReference type="ARBA" id="ARBA00047949"/>
    </source>
</evidence>
<dbReference type="Proteomes" id="UP000054270">
    <property type="component" value="Unassembled WGS sequence"/>
</dbReference>
<evidence type="ECO:0000313" key="7">
    <source>
        <dbReference type="EMBL" id="KJA13724.1"/>
    </source>
</evidence>
<proteinExistence type="inferred from homology"/>
<dbReference type="GO" id="GO:0006388">
    <property type="term" value="P:tRNA splicing, via endonucleolytic cleavage and ligation"/>
    <property type="evidence" value="ECO:0007669"/>
    <property type="project" value="TreeGrafter"/>
</dbReference>
<accession>A0A0D2N3C0</accession>
<evidence type="ECO:0000256" key="2">
    <source>
        <dbReference type="ARBA" id="ARBA00009836"/>
    </source>
</evidence>
<dbReference type="InterPro" id="IPR042080">
    <property type="entry name" value="RNA_2'-PTrans_N"/>
</dbReference>
<dbReference type="Gene3D" id="3.20.170.30">
    <property type="match status" value="1"/>
</dbReference>
<protein>
    <recommendedName>
        <fullName evidence="3">2'-phosphotransferase</fullName>
        <ecNumber evidence="3">2.7.1.160</ecNumber>
    </recommendedName>
</protein>
<keyword evidence="4" id="KW-0808">Transferase</keyword>
<dbReference type="Pfam" id="PF01885">
    <property type="entry name" value="PTS_2-RNA"/>
    <property type="match status" value="1"/>
</dbReference>